<evidence type="ECO:0000256" key="4">
    <source>
        <dbReference type="ARBA" id="ARBA00022840"/>
    </source>
</evidence>
<comment type="caution">
    <text evidence="7">The sequence shown here is derived from an EMBL/GenBank/DDBJ whole genome shotgun (WGS) entry which is preliminary data.</text>
</comment>
<dbReference type="Proteomes" id="UP001163046">
    <property type="component" value="Unassembled WGS sequence"/>
</dbReference>
<keyword evidence="1" id="KW-0547">Nucleotide-binding</keyword>
<dbReference type="AlphaFoldDB" id="A0A9W9YV93"/>
<feature type="domain" description="ERCC4" evidence="6">
    <location>
        <begin position="659"/>
        <end position="750"/>
    </location>
</feature>
<reference evidence="7" key="1">
    <citation type="submission" date="2023-01" db="EMBL/GenBank/DDBJ databases">
        <title>Genome assembly of the deep-sea coral Lophelia pertusa.</title>
        <authorList>
            <person name="Herrera S."/>
            <person name="Cordes E."/>
        </authorList>
    </citation>
    <scope>NUCLEOTIDE SEQUENCE</scope>
    <source>
        <strain evidence="7">USNM1676648</strain>
        <tissue evidence="7">Polyp</tissue>
    </source>
</reference>
<evidence type="ECO:0000256" key="3">
    <source>
        <dbReference type="ARBA" id="ARBA00022806"/>
    </source>
</evidence>
<protein>
    <recommendedName>
        <fullName evidence="6">ERCC4 domain-containing protein</fullName>
    </recommendedName>
</protein>
<dbReference type="Pfam" id="PF02732">
    <property type="entry name" value="ERCC4"/>
    <property type="match status" value="1"/>
</dbReference>
<dbReference type="PANTHER" id="PTHR14025:SF20">
    <property type="entry name" value="FANCONI ANEMIA GROUP M PROTEIN"/>
    <property type="match status" value="1"/>
</dbReference>
<feature type="region of interest" description="Disordered" evidence="5">
    <location>
        <begin position="517"/>
        <end position="538"/>
    </location>
</feature>
<feature type="region of interest" description="Disordered" evidence="5">
    <location>
        <begin position="242"/>
        <end position="318"/>
    </location>
</feature>
<dbReference type="GO" id="GO:0009378">
    <property type="term" value="F:four-way junction helicase activity"/>
    <property type="evidence" value="ECO:0007669"/>
    <property type="project" value="TreeGrafter"/>
</dbReference>
<keyword evidence="2" id="KW-0378">Hydrolase</keyword>
<evidence type="ECO:0000313" key="8">
    <source>
        <dbReference type="Proteomes" id="UP001163046"/>
    </source>
</evidence>
<dbReference type="GO" id="GO:0004518">
    <property type="term" value="F:nuclease activity"/>
    <property type="evidence" value="ECO:0007669"/>
    <property type="project" value="InterPro"/>
</dbReference>
<feature type="compositionally biased region" description="Basic and acidic residues" evidence="5">
    <location>
        <begin position="94"/>
        <end position="105"/>
    </location>
</feature>
<dbReference type="GO" id="GO:0000400">
    <property type="term" value="F:four-way junction DNA binding"/>
    <property type="evidence" value="ECO:0007669"/>
    <property type="project" value="TreeGrafter"/>
</dbReference>
<dbReference type="GO" id="GO:0043138">
    <property type="term" value="F:3'-5' DNA helicase activity"/>
    <property type="evidence" value="ECO:0007669"/>
    <property type="project" value="TreeGrafter"/>
</dbReference>
<dbReference type="Gene3D" id="3.40.50.10130">
    <property type="match status" value="1"/>
</dbReference>
<gene>
    <name evidence="7" type="ORF">OS493_005576</name>
</gene>
<dbReference type="GO" id="GO:0036297">
    <property type="term" value="P:interstrand cross-link repair"/>
    <property type="evidence" value="ECO:0007669"/>
    <property type="project" value="TreeGrafter"/>
</dbReference>
<accession>A0A9W9YV93</accession>
<dbReference type="SUPFAM" id="SSF52980">
    <property type="entry name" value="Restriction endonuclease-like"/>
    <property type="match status" value="1"/>
</dbReference>
<evidence type="ECO:0000313" key="7">
    <source>
        <dbReference type="EMBL" id="KAJ7365468.1"/>
    </source>
</evidence>
<evidence type="ECO:0000256" key="1">
    <source>
        <dbReference type="ARBA" id="ARBA00022741"/>
    </source>
</evidence>
<evidence type="ECO:0000256" key="2">
    <source>
        <dbReference type="ARBA" id="ARBA00022801"/>
    </source>
</evidence>
<feature type="region of interest" description="Disordered" evidence="5">
    <location>
        <begin position="452"/>
        <end position="472"/>
    </location>
</feature>
<dbReference type="GO" id="GO:0005524">
    <property type="term" value="F:ATP binding"/>
    <property type="evidence" value="ECO:0007669"/>
    <property type="project" value="UniProtKB-KW"/>
</dbReference>
<dbReference type="EMBL" id="MU827303">
    <property type="protein sequence ID" value="KAJ7365468.1"/>
    <property type="molecule type" value="Genomic_DNA"/>
</dbReference>
<dbReference type="GO" id="GO:0045003">
    <property type="term" value="P:double-strand break repair via synthesis-dependent strand annealing"/>
    <property type="evidence" value="ECO:0007669"/>
    <property type="project" value="TreeGrafter"/>
</dbReference>
<evidence type="ECO:0000259" key="6">
    <source>
        <dbReference type="SMART" id="SM00891"/>
    </source>
</evidence>
<feature type="compositionally biased region" description="Polar residues" evidence="5">
    <location>
        <begin position="579"/>
        <end position="589"/>
    </location>
</feature>
<feature type="region of interest" description="Disordered" evidence="5">
    <location>
        <begin position="1"/>
        <end position="176"/>
    </location>
</feature>
<keyword evidence="4" id="KW-0067">ATP-binding</keyword>
<dbReference type="PANTHER" id="PTHR14025">
    <property type="entry name" value="FANCONI ANEMIA GROUP M FANCM FAMILY MEMBER"/>
    <property type="match status" value="1"/>
</dbReference>
<dbReference type="SMART" id="SM00891">
    <property type="entry name" value="ERCC4"/>
    <property type="match status" value="1"/>
</dbReference>
<dbReference type="GO" id="GO:0016787">
    <property type="term" value="F:hydrolase activity"/>
    <property type="evidence" value="ECO:0007669"/>
    <property type="project" value="UniProtKB-KW"/>
</dbReference>
<keyword evidence="3" id="KW-0347">Helicase</keyword>
<dbReference type="InterPro" id="IPR006166">
    <property type="entry name" value="ERCC4_domain"/>
</dbReference>
<feature type="compositionally biased region" description="Basic and acidic residues" evidence="5">
    <location>
        <begin position="278"/>
        <end position="290"/>
    </location>
</feature>
<keyword evidence="8" id="KW-1185">Reference proteome</keyword>
<feature type="compositionally biased region" description="Basic and acidic residues" evidence="5">
    <location>
        <begin position="460"/>
        <end position="472"/>
    </location>
</feature>
<organism evidence="7 8">
    <name type="scientific">Desmophyllum pertusum</name>
    <dbReference type="NCBI Taxonomy" id="174260"/>
    <lineage>
        <taxon>Eukaryota</taxon>
        <taxon>Metazoa</taxon>
        <taxon>Cnidaria</taxon>
        <taxon>Anthozoa</taxon>
        <taxon>Hexacorallia</taxon>
        <taxon>Scleractinia</taxon>
        <taxon>Caryophylliina</taxon>
        <taxon>Caryophylliidae</taxon>
        <taxon>Desmophyllum</taxon>
    </lineage>
</organism>
<evidence type="ECO:0000256" key="5">
    <source>
        <dbReference type="SAM" id="MobiDB-lite"/>
    </source>
</evidence>
<feature type="compositionally biased region" description="Acidic residues" evidence="5">
    <location>
        <begin position="167"/>
        <end position="176"/>
    </location>
</feature>
<proteinExistence type="predicted"/>
<dbReference type="OrthoDB" id="6513042at2759"/>
<name>A0A9W9YV93_9CNID</name>
<sequence length="766" mass="85252">MGTAPKGPSVDCLANSSNLRTENGDVVAVMESDDEDEDAIRPVGKATSRRRQALSSPCSQGFKRPVNPGKDDQRHGLSSRHVQLGSESDEEFETDKSAARGRSESVKTSQVKARAQKRNSLEITAKQGTRKSLDSHRKGNNKRLRTNHFVDDEAELSGSDINNFSSDETDDGDEEEMDSFIDDATQLTQRTPSAAKPRHASSPVDMMAVYRQSLQSPLCGALNFRTPVFHKQRNKYKMVYKNRSVDEDSQSESEAEETYESESVLENEVEIEDENEAGIEHESEAGRRGSEGAQRNAHHARADVSFEESQIGRPVKRMKRKRILDDSFDGEVSPKLSKQRNLSETCNKKNAIENNTMDPKCNDAQLRVTQPRKGDAVGNVSTKSTVVGDTYHGDFVKSSQALANKKNCHDNYSALSRSAVSKESMRRSGAFHDEWNNDISDSELLVALDDKGEQASTNKTSEKKPPSRNHDQDLEDIAVAMDMTDNDVSMEISALPNFSLGFDFLWEVISTNRETVRDRNNSKDNSASTSERRNENCSVKPSLAMAQDKFDNSRKSTTEFSDFTKIAQHSKQTSERSCQRPSDLQTENKASVAVRLSCTASKSTTIAPRKVTNSNISAESSLVTNQSLASNKSLTLQNKSSPHNDGQRAADVAHAKLQVVSPSCRPNNLRTRPAISPLLTVVSLLRLKHNIKADVCQLTSCDYIVSNRMAVKRKTASDVANGANSHKLVECMRRMCDLYDRPCLIIEKDRVKPEKRRRTCECYKLH</sequence>
<dbReference type="InterPro" id="IPR011335">
    <property type="entry name" value="Restrct_endonuc-II-like"/>
</dbReference>
<feature type="compositionally biased region" description="Acidic residues" evidence="5">
    <location>
        <begin position="247"/>
        <end position="277"/>
    </location>
</feature>
<feature type="region of interest" description="Disordered" evidence="5">
    <location>
        <begin position="566"/>
        <end position="590"/>
    </location>
</feature>